<name>A0ABU8DFE8_ERWAP</name>
<evidence type="ECO:0000256" key="1">
    <source>
        <dbReference type="SAM" id="Phobius"/>
    </source>
</evidence>
<gene>
    <name evidence="3" type="ORF">V8N49_06485</name>
</gene>
<keyword evidence="1" id="KW-0472">Membrane</keyword>
<evidence type="ECO:0000313" key="4">
    <source>
        <dbReference type="Proteomes" id="UP001306592"/>
    </source>
</evidence>
<evidence type="ECO:0000259" key="2">
    <source>
        <dbReference type="Pfam" id="PF25319"/>
    </source>
</evidence>
<proteinExistence type="predicted"/>
<dbReference type="Pfam" id="PF25319">
    <property type="entry name" value="HofO"/>
    <property type="match status" value="1"/>
</dbReference>
<dbReference type="RefSeq" id="WP_048917678.1">
    <property type="nucleotide sequence ID" value="NZ_JACXBP010000009.1"/>
</dbReference>
<keyword evidence="4" id="KW-1185">Reference proteome</keyword>
<evidence type="ECO:0000313" key="3">
    <source>
        <dbReference type="EMBL" id="MEI2681309.1"/>
    </source>
</evidence>
<feature type="transmembrane region" description="Helical" evidence="1">
    <location>
        <begin position="15"/>
        <end position="37"/>
    </location>
</feature>
<accession>A0ABU8DFE8</accession>
<keyword evidence="1" id="KW-1133">Transmembrane helix</keyword>
<organism evidence="3 4">
    <name type="scientific">Erwinia aphidicola</name>
    <dbReference type="NCBI Taxonomy" id="68334"/>
    <lineage>
        <taxon>Bacteria</taxon>
        <taxon>Pseudomonadati</taxon>
        <taxon>Pseudomonadota</taxon>
        <taxon>Gammaproteobacteria</taxon>
        <taxon>Enterobacterales</taxon>
        <taxon>Erwiniaceae</taxon>
        <taxon>Erwinia</taxon>
    </lineage>
</organism>
<keyword evidence="1" id="KW-0812">Transmembrane</keyword>
<dbReference type="InterPro" id="IPR057522">
    <property type="entry name" value="HofO_C"/>
</dbReference>
<protein>
    <recommendedName>
        <fullName evidence="2">DNA utilization protein HofO C-terminal domain-containing protein</fullName>
    </recommendedName>
</protein>
<dbReference type="Proteomes" id="UP001306592">
    <property type="component" value="Unassembled WGS sequence"/>
</dbReference>
<reference evidence="3 4" key="1">
    <citation type="submission" date="2024-02" db="EMBL/GenBank/DDBJ databases">
        <title>First report Erwinia aphidicola in onion in Chile.</title>
        <authorList>
            <person name="Valenzuela M."/>
            <person name="Pena M."/>
            <person name="Dutta B."/>
        </authorList>
    </citation>
    <scope>NUCLEOTIDE SEQUENCE [LARGE SCALE GENOMIC DNA]</scope>
    <source>
        <strain evidence="3 4">QCJ3A</strain>
    </source>
</reference>
<feature type="domain" description="DNA utilization protein HofO C-terminal" evidence="2">
    <location>
        <begin position="93"/>
        <end position="163"/>
    </location>
</feature>
<sequence length="165" mass="18758">MTNRWLTGWLQAEPWLRVVSFTLAALLLAGLLWLCWLHPAQRQLQTLEQQQRLQARRYSSQISALRLQPALRTVQQQIAQLQQQSEPAKAHLFSLPRLLAHSGAALEHWHPTPHGGELALTLSWAQFGALLDYLTTLQPSVEIPRFRLKRAGAQLHLVLELNDAS</sequence>
<dbReference type="EMBL" id="JBANEI010000003">
    <property type="protein sequence ID" value="MEI2681309.1"/>
    <property type="molecule type" value="Genomic_DNA"/>
</dbReference>
<comment type="caution">
    <text evidence="3">The sequence shown here is derived from an EMBL/GenBank/DDBJ whole genome shotgun (WGS) entry which is preliminary data.</text>
</comment>